<dbReference type="Gene3D" id="3.10.290.30">
    <property type="entry name" value="MM3350-like"/>
    <property type="match status" value="1"/>
</dbReference>
<gene>
    <name evidence="2" type="ORF">JMJ35_006010</name>
</gene>
<dbReference type="PANTHER" id="PTHR41878">
    <property type="entry name" value="LEXA REPRESSOR-RELATED"/>
    <property type="match status" value="1"/>
</dbReference>
<evidence type="ECO:0000259" key="1">
    <source>
        <dbReference type="Pfam" id="PF07929"/>
    </source>
</evidence>
<feature type="domain" description="Plasmid pRiA4b Orf3-like" evidence="1">
    <location>
        <begin position="18"/>
        <end position="201"/>
    </location>
</feature>
<comment type="caution">
    <text evidence="2">The sequence shown here is derived from an EMBL/GenBank/DDBJ whole genome shotgun (WGS) entry which is preliminary data.</text>
</comment>
<protein>
    <recommendedName>
        <fullName evidence="1">Plasmid pRiA4b Orf3-like domain-containing protein</fullName>
    </recommendedName>
</protein>
<evidence type="ECO:0000313" key="2">
    <source>
        <dbReference type="EMBL" id="KAK0511437.1"/>
    </source>
</evidence>
<sequence length="241" mass="27481">MATSNSNSSSKIPQPDNYVFHVNLLEITNPIITRTLSIPAHTTFHSLNLALSTAFNWSTNHEYTFQTLSTLARQPPDLLPPRPNKLISTYEPLPHPPIGIPIPTPPTWTHSSNITIQDYMSTRDPSHNLIYEYDSSADGWEHLLTFLSRATPTTHITCIDGSGHQAAEDCGGPEEWEELKEAYRTQVPDKKQMEKRWWYERFCVNGEEGGLDVEKLNRGEWEGVGAVEQRAQERLERENER</sequence>
<dbReference type="InterPro" id="IPR024047">
    <property type="entry name" value="MM3350-like_sf"/>
</dbReference>
<proteinExistence type="predicted"/>
<organism evidence="2 3">
    <name type="scientific">Cladonia borealis</name>
    <dbReference type="NCBI Taxonomy" id="184061"/>
    <lineage>
        <taxon>Eukaryota</taxon>
        <taxon>Fungi</taxon>
        <taxon>Dikarya</taxon>
        <taxon>Ascomycota</taxon>
        <taxon>Pezizomycotina</taxon>
        <taxon>Lecanoromycetes</taxon>
        <taxon>OSLEUM clade</taxon>
        <taxon>Lecanoromycetidae</taxon>
        <taxon>Lecanorales</taxon>
        <taxon>Lecanorineae</taxon>
        <taxon>Cladoniaceae</taxon>
        <taxon>Cladonia</taxon>
    </lineage>
</organism>
<reference evidence="2" key="1">
    <citation type="submission" date="2023-03" db="EMBL/GenBank/DDBJ databases">
        <title>Complete genome of Cladonia borealis.</title>
        <authorList>
            <person name="Park H."/>
        </authorList>
    </citation>
    <scope>NUCLEOTIDE SEQUENCE</scope>
    <source>
        <strain evidence="2">ANT050790</strain>
    </source>
</reference>
<dbReference type="Pfam" id="PF07929">
    <property type="entry name" value="PRiA4_ORF3"/>
    <property type="match status" value="1"/>
</dbReference>
<dbReference type="SUPFAM" id="SSF159941">
    <property type="entry name" value="MM3350-like"/>
    <property type="match status" value="1"/>
</dbReference>
<dbReference type="InterPro" id="IPR012912">
    <property type="entry name" value="Plasmid_pRiA4b_Orf3-like"/>
</dbReference>
<dbReference type="AlphaFoldDB" id="A0AA39V0Y0"/>
<name>A0AA39V0Y0_9LECA</name>
<dbReference type="Proteomes" id="UP001166286">
    <property type="component" value="Unassembled WGS sequence"/>
</dbReference>
<dbReference type="PANTHER" id="PTHR41878:SF1">
    <property type="entry name" value="TNPR PROTEIN"/>
    <property type="match status" value="1"/>
</dbReference>
<accession>A0AA39V0Y0</accession>
<dbReference type="EMBL" id="JAFEKC020000013">
    <property type="protein sequence ID" value="KAK0511437.1"/>
    <property type="molecule type" value="Genomic_DNA"/>
</dbReference>
<keyword evidence="3" id="KW-1185">Reference proteome</keyword>
<evidence type="ECO:0000313" key="3">
    <source>
        <dbReference type="Proteomes" id="UP001166286"/>
    </source>
</evidence>